<organism evidence="1 2">
    <name type="scientific">Gymnopus androsaceus JB14</name>
    <dbReference type="NCBI Taxonomy" id="1447944"/>
    <lineage>
        <taxon>Eukaryota</taxon>
        <taxon>Fungi</taxon>
        <taxon>Dikarya</taxon>
        <taxon>Basidiomycota</taxon>
        <taxon>Agaricomycotina</taxon>
        <taxon>Agaricomycetes</taxon>
        <taxon>Agaricomycetidae</taxon>
        <taxon>Agaricales</taxon>
        <taxon>Marasmiineae</taxon>
        <taxon>Omphalotaceae</taxon>
        <taxon>Gymnopus</taxon>
    </lineage>
</organism>
<protein>
    <submittedName>
        <fullName evidence="1">Uncharacterized protein</fullName>
    </submittedName>
</protein>
<reference evidence="1" key="1">
    <citation type="journal article" date="2019" name="Environ. Microbiol.">
        <title>Fungal ecological strategies reflected in gene transcription - a case study of two litter decomposers.</title>
        <authorList>
            <person name="Barbi F."/>
            <person name="Kohler A."/>
            <person name="Barry K."/>
            <person name="Baskaran P."/>
            <person name="Daum C."/>
            <person name="Fauchery L."/>
            <person name="Ihrmark K."/>
            <person name="Kuo A."/>
            <person name="LaButti K."/>
            <person name="Lipzen A."/>
            <person name="Morin E."/>
            <person name="Grigoriev I.V."/>
            <person name="Henrissat B."/>
            <person name="Lindahl B."/>
            <person name="Martin F."/>
        </authorList>
    </citation>
    <scope>NUCLEOTIDE SEQUENCE</scope>
    <source>
        <strain evidence="1">JB14</strain>
    </source>
</reference>
<sequence>GLVAIANQIGKPQHLAARVAVGGTRSTSTPALNAHANLLPSTLRLNLSAFKFTARLCKLPPSHPLFPAIQKCCKHTLRFHHSPLHNPFSAFPSLCNPIETIS</sequence>
<evidence type="ECO:0000313" key="2">
    <source>
        <dbReference type="Proteomes" id="UP000799118"/>
    </source>
</evidence>
<proteinExistence type="predicted"/>
<keyword evidence="2" id="KW-1185">Reference proteome</keyword>
<evidence type="ECO:0000313" key="1">
    <source>
        <dbReference type="EMBL" id="KAE9382824.1"/>
    </source>
</evidence>
<dbReference type="AlphaFoldDB" id="A0A6A4GBI2"/>
<dbReference type="EMBL" id="ML770955">
    <property type="protein sequence ID" value="KAE9382824.1"/>
    <property type="molecule type" value="Genomic_DNA"/>
</dbReference>
<dbReference type="Proteomes" id="UP000799118">
    <property type="component" value="Unassembled WGS sequence"/>
</dbReference>
<feature type="non-terminal residue" evidence="1">
    <location>
        <position position="1"/>
    </location>
</feature>
<accession>A0A6A4GBI2</accession>
<dbReference type="OrthoDB" id="3051850at2759"/>
<name>A0A6A4GBI2_9AGAR</name>
<gene>
    <name evidence="1" type="ORF">BT96DRAFT_773253</name>
</gene>
<feature type="non-terminal residue" evidence="1">
    <location>
        <position position="102"/>
    </location>
</feature>